<dbReference type="AlphaFoldDB" id="C3X312"/>
<evidence type="ECO:0000313" key="10">
    <source>
        <dbReference type="Proteomes" id="UP000003973"/>
    </source>
</evidence>
<comment type="subcellular location">
    <subcellularLocation>
        <location evidence="8">Cell membrane</location>
        <topology evidence="8">Multi-pass membrane protein</topology>
    </subcellularLocation>
</comment>
<evidence type="ECO:0000256" key="7">
    <source>
        <dbReference type="ARBA" id="ARBA00023211"/>
    </source>
</evidence>
<feature type="transmembrane region" description="Helical" evidence="8">
    <location>
        <begin position="6"/>
        <end position="28"/>
    </location>
</feature>
<proteinExistence type="inferred from homology"/>
<gene>
    <name evidence="8" type="primary">mntP</name>
    <name evidence="9" type="ORF">OFAG_00751</name>
</gene>
<keyword evidence="4 8" id="KW-1133">Transmembrane helix</keyword>
<sequence>MTALELWVLAIGLAMDCFAVSVTGGLLMKQPKWPVIFKTAFLFGLFQALMPALGWLGGHSLSHPIRSVDHWVAFGLLAFLGIRMFRSGFKTPESASAGPDFSSNRVVFALAVATSLDALAVGVSLAFLGESSPAGILAPVGLIGGMAALLSFAGFTGGLFFNGLKKFNPELLGGLILFAIGLKIFIQHLVEGL</sequence>
<evidence type="ECO:0000256" key="6">
    <source>
        <dbReference type="ARBA" id="ARBA00023136"/>
    </source>
</evidence>
<keyword evidence="7 8" id="KW-0464">Manganese</keyword>
<keyword evidence="6 8" id="KW-0472">Membrane</keyword>
<accession>C3X312</accession>
<keyword evidence="10" id="KW-1185">Reference proteome</keyword>
<dbReference type="HOGENOM" id="CLU_096410_3_0_4"/>
<comment type="function">
    <text evidence="8">Probably functions as a manganese efflux pump.</text>
</comment>
<name>C3X312_9BURK</name>
<dbReference type="PANTHER" id="PTHR35529">
    <property type="entry name" value="MANGANESE EFFLUX PUMP MNTP-RELATED"/>
    <property type="match status" value="1"/>
</dbReference>
<evidence type="ECO:0000256" key="8">
    <source>
        <dbReference type="HAMAP-Rule" id="MF_01521"/>
    </source>
</evidence>
<feature type="transmembrane region" description="Helical" evidence="8">
    <location>
        <begin position="106"/>
        <end position="128"/>
    </location>
</feature>
<dbReference type="InterPro" id="IPR003810">
    <property type="entry name" value="Mntp/YtaF"/>
</dbReference>
<keyword evidence="1 8" id="KW-0813">Transport</keyword>
<evidence type="ECO:0000256" key="1">
    <source>
        <dbReference type="ARBA" id="ARBA00022448"/>
    </source>
</evidence>
<dbReference type="InterPro" id="IPR022929">
    <property type="entry name" value="Put_MntP"/>
</dbReference>
<dbReference type="HAMAP" id="MF_01521">
    <property type="entry name" value="MntP_pump"/>
    <property type="match status" value="1"/>
</dbReference>
<dbReference type="RefSeq" id="WP_005876707.1">
    <property type="nucleotide sequence ID" value="NZ_CABMNL010000001.1"/>
</dbReference>
<keyword evidence="5 8" id="KW-0406">Ion transport</keyword>
<evidence type="ECO:0000256" key="2">
    <source>
        <dbReference type="ARBA" id="ARBA00022475"/>
    </source>
</evidence>
<dbReference type="EMBL" id="ACDP02000023">
    <property type="protein sequence ID" value="EEO27598.1"/>
    <property type="molecule type" value="Genomic_DNA"/>
</dbReference>
<evidence type="ECO:0000313" key="9">
    <source>
        <dbReference type="EMBL" id="EEO27598.1"/>
    </source>
</evidence>
<dbReference type="PANTHER" id="PTHR35529:SF1">
    <property type="entry name" value="MANGANESE EFFLUX PUMP MNTP-RELATED"/>
    <property type="match status" value="1"/>
</dbReference>
<comment type="caution">
    <text evidence="9">The sequence shown here is derived from an EMBL/GenBank/DDBJ whole genome shotgun (WGS) entry which is preliminary data.</text>
</comment>
<feature type="transmembrane region" description="Helical" evidence="8">
    <location>
        <begin position="140"/>
        <end position="164"/>
    </location>
</feature>
<organism evidence="9 10">
    <name type="scientific">Oxalobacter paraformigenes</name>
    <dbReference type="NCBI Taxonomy" id="556268"/>
    <lineage>
        <taxon>Bacteria</taxon>
        <taxon>Pseudomonadati</taxon>
        <taxon>Pseudomonadota</taxon>
        <taxon>Betaproteobacteria</taxon>
        <taxon>Burkholderiales</taxon>
        <taxon>Oxalobacteraceae</taxon>
        <taxon>Oxalobacter</taxon>
    </lineage>
</organism>
<evidence type="ECO:0000256" key="5">
    <source>
        <dbReference type="ARBA" id="ARBA00023065"/>
    </source>
</evidence>
<evidence type="ECO:0000256" key="4">
    <source>
        <dbReference type="ARBA" id="ARBA00022989"/>
    </source>
</evidence>
<feature type="transmembrane region" description="Helical" evidence="8">
    <location>
        <begin position="68"/>
        <end position="85"/>
    </location>
</feature>
<keyword evidence="2 8" id="KW-1003">Cell membrane</keyword>
<dbReference type="GO" id="GO:0005384">
    <property type="term" value="F:manganese ion transmembrane transporter activity"/>
    <property type="evidence" value="ECO:0007669"/>
    <property type="project" value="UniProtKB-UniRule"/>
</dbReference>
<dbReference type="eggNOG" id="COG1971">
    <property type="taxonomic scope" value="Bacteria"/>
</dbReference>
<protein>
    <recommendedName>
        <fullName evidence="8">Putative manganese efflux pump MntP</fullName>
    </recommendedName>
</protein>
<keyword evidence="3 8" id="KW-0812">Transmembrane</keyword>
<feature type="transmembrane region" description="Helical" evidence="8">
    <location>
        <begin position="35"/>
        <end position="56"/>
    </location>
</feature>
<evidence type="ECO:0000256" key="3">
    <source>
        <dbReference type="ARBA" id="ARBA00022692"/>
    </source>
</evidence>
<dbReference type="Pfam" id="PF02659">
    <property type="entry name" value="Mntp"/>
    <property type="match status" value="1"/>
</dbReference>
<comment type="similarity">
    <text evidence="8">Belongs to the MntP (TC 9.B.29) family.</text>
</comment>
<reference evidence="9" key="1">
    <citation type="submission" date="2011-10" db="EMBL/GenBank/DDBJ databases">
        <title>The Genome Sequence of Oxalobacter formigenes HOxBLS.</title>
        <authorList>
            <consortium name="The Broad Institute Genome Sequencing Platform"/>
            <person name="Earl A."/>
            <person name="Ward D."/>
            <person name="Feldgarden M."/>
            <person name="Gevers D."/>
            <person name="Allison M.J."/>
            <person name="Humphrey S."/>
            <person name="Young S.K."/>
            <person name="Zeng Q."/>
            <person name="Gargeya S."/>
            <person name="Fitzgerald M."/>
            <person name="Haas B."/>
            <person name="Abouelleil A."/>
            <person name="Alvarado L."/>
            <person name="Arachchi H.M."/>
            <person name="Berlin A."/>
            <person name="Brown A."/>
            <person name="Chapman S.B."/>
            <person name="Chen Z."/>
            <person name="Dunbar C."/>
            <person name="Freedman E."/>
            <person name="Gearin G."/>
            <person name="Goldberg J."/>
            <person name="Griggs A."/>
            <person name="Gujja S."/>
            <person name="Heiman D."/>
            <person name="Howarth C."/>
            <person name="Larson L."/>
            <person name="Lui A."/>
            <person name="MacDonald P.J.P."/>
            <person name="Montmayeur A."/>
            <person name="Murphy C."/>
            <person name="Neiman D."/>
            <person name="Pearson M."/>
            <person name="Priest M."/>
            <person name="Roberts A."/>
            <person name="Saif S."/>
            <person name="Shea T."/>
            <person name="Shenoy N."/>
            <person name="Sisk P."/>
            <person name="Stolte C."/>
            <person name="Sykes S."/>
            <person name="Wortman J."/>
            <person name="Nusbaum C."/>
            <person name="Birren B."/>
        </authorList>
    </citation>
    <scope>NUCLEOTIDE SEQUENCE [LARGE SCALE GENOMIC DNA]</scope>
    <source>
        <strain evidence="9">HOxBLS</strain>
    </source>
</reference>
<dbReference type="GO" id="GO:0005886">
    <property type="term" value="C:plasma membrane"/>
    <property type="evidence" value="ECO:0007669"/>
    <property type="project" value="UniProtKB-SubCell"/>
</dbReference>
<feature type="transmembrane region" description="Helical" evidence="8">
    <location>
        <begin position="171"/>
        <end position="190"/>
    </location>
</feature>
<dbReference type="Proteomes" id="UP000003973">
    <property type="component" value="Unassembled WGS sequence"/>
</dbReference>